<dbReference type="InterPro" id="IPR020846">
    <property type="entry name" value="MFS_dom"/>
</dbReference>
<feature type="transmembrane region" description="Helical" evidence="6">
    <location>
        <begin position="297"/>
        <end position="318"/>
    </location>
</feature>
<accession>A0A1H2LTN8</accession>
<evidence type="ECO:0000256" key="5">
    <source>
        <dbReference type="SAM" id="MobiDB-lite"/>
    </source>
</evidence>
<protein>
    <submittedName>
        <fullName evidence="8">MFS-type transporter involved in bile tolerance, Atg22 family</fullName>
    </submittedName>
</protein>
<keyword evidence="2 6" id="KW-0812">Transmembrane</keyword>
<feature type="transmembrane region" description="Helical" evidence="6">
    <location>
        <begin position="354"/>
        <end position="379"/>
    </location>
</feature>
<name>A0A1H2LTN8_9ACTN</name>
<evidence type="ECO:0000256" key="6">
    <source>
        <dbReference type="SAM" id="Phobius"/>
    </source>
</evidence>
<keyword evidence="4 6" id="KW-0472">Membrane</keyword>
<feature type="transmembrane region" description="Helical" evidence="6">
    <location>
        <begin position="420"/>
        <end position="441"/>
    </location>
</feature>
<dbReference type="GO" id="GO:0005886">
    <property type="term" value="C:plasma membrane"/>
    <property type="evidence" value="ECO:0007669"/>
    <property type="project" value="UniProtKB-SubCell"/>
</dbReference>
<feature type="compositionally biased region" description="Low complexity" evidence="5">
    <location>
        <begin position="8"/>
        <end position="29"/>
    </location>
</feature>
<dbReference type="EMBL" id="LT629799">
    <property type="protein sequence ID" value="SDU84222.1"/>
    <property type="molecule type" value="Genomic_DNA"/>
</dbReference>
<evidence type="ECO:0000313" key="8">
    <source>
        <dbReference type="EMBL" id="SDU84222.1"/>
    </source>
</evidence>
<evidence type="ECO:0000256" key="3">
    <source>
        <dbReference type="ARBA" id="ARBA00022989"/>
    </source>
</evidence>
<keyword evidence="9" id="KW-1185">Reference proteome</keyword>
<dbReference type="AlphaFoldDB" id="A0A1H2LTN8"/>
<proteinExistence type="predicted"/>
<feature type="transmembrane region" description="Helical" evidence="6">
    <location>
        <begin position="330"/>
        <end position="348"/>
    </location>
</feature>
<dbReference type="Proteomes" id="UP000198825">
    <property type="component" value="Chromosome I"/>
</dbReference>
<evidence type="ECO:0000259" key="7">
    <source>
        <dbReference type="PROSITE" id="PS50850"/>
    </source>
</evidence>
<keyword evidence="3 6" id="KW-1133">Transmembrane helix</keyword>
<dbReference type="SUPFAM" id="SSF103473">
    <property type="entry name" value="MFS general substrate transporter"/>
    <property type="match status" value="1"/>
</dbReference>
<feature type="transmembrane region" description="Helical" evidence="6">
    <location>
        <begin position="391"/>
        <end position="414"/>
    </location>
</feature>
<dbReference type="InterPro" id="IPR036259">
    <property type="entry name" value="MFS_trans_sf"/>
</dbReference>
<reference evidence="9" key="1">
    <citation type="submission" date="2016-10" db="EMBL/GenBank/DDBJ databases">
        <authorList>
            <person name="Varghese N."/>
            <person name="Submissions S."/>
        </authorList>
    </citation>
    <scope>NUCLEOTIDE SEQUENCE [LARGE SCALE GENOMIC DNA]</scope>
    <source>
        <strain evidence="9">DSM 21743</strain>
    </source>
</reference>
<dbReference type="Gene3D" id="1.20.1250.20">
    <property type="entry name" value="MFS general substrate transporter like domains"/>
    <property type="match status" value="2"/>
</dbReference>
<evidence type="ECO:0000313" key="9">
    <source>
        <dbReference type="Proteomes" id="UP000198825"/>
    </source>
</evidence>
<dbReference type="PROSITE" id="PS50850">
    <property type="entry name" value="MFS"/>
    <property type="match status" value="1"/>
</dbReference>
<feature type="transmembrane region" description="Helical" evidence="6">
    <location>
        <begin position="270"/>
        <end position="291"/>
    </location>
</feature>
<feature type="transmembrane region" description="Helical" evidence="6">
    <location>
        <begin position="205"/>
        <end position="228"/>
    </location>
</feature>
<dbReference type="InterPro" id="IPR011701">
    <property type="entry name" value="MFS"/>
</dbReference>
<dbReference type="CDD" id="cd17370">
    <property type="entry name" value="MFS_MJ1317_like"/>
    <property type="match status" value="1"/>
</dbReference>
<dbReference type="RefSeq" id="WP_197680607.1">
    <property type="nucleotide sequence ID" value="NZ_LT629799.1"/>
</dbReference>
<evidence type="ECO:0000256" key="1">
    <source>
        <dbReference type="ARBA" id="ARBA00004651"/>
    </source>
</evidence>
<dbReference type="Pfam" id="PF07690">
    <property type="entry name" value="MFS_1"/>
    <property type="match status" value="1"/>
</dbReference>
<dbReference type="STRING" id="546874.SAMN04488544_0805"/>
<dbReference type="GO" id="GO:0022857">
    <property type="term" value="F:transmembrane transporter activity"/>
    <property type="evidence" value="ECO:0007669"/>
    <property type="project" value="InterPro"/>
</dbReference>
<gene>
    <name evidence="8" type="ORF">SAMN04488544_0805</name>
</gene>
<sequence>MYVTLRGAAPTSTTPAESPASAAGVAPAPGPEAAARAGRAGRRVPGVVLALGFTSLFTDISSEAVTAILPLYVTAVLGLGPAAYGFVDGVYQGAASLVRVLGGWWADRSGRPKLVAVLGYGISAASRVLLLPVTGVAALTGVVALDRVGKGLRTGPRDAMIAAASTPERLGRNFGVHRALDTAGAVAGPLLAFGVLSAVPAGLAGYRAVFVLSVAAAVAGLAVLLLAVPRRVGDPATGGVAVGEVGGPGAGDVPARWRWRDLADRRLRSLLVASALLGLLTVGDGFLYLVLADAGGIGLTWFPLLMVGTNAAYFVLAVPVGRLADRVGRARVLVGGHVVLVVAYVVAATTGSHLVGVVGVLLLLGCFYAATDGVVSALASQAVPAASRATGIASVQTAVGLSRFASSVCFGLLWQLTSRSVALLAVGLALAVAVPVAARLLRGVARPVVEVAP</sequence>
<comment type="subcellular location">
    <subcellularLocation>
        <location evidence="1">Cell membrane</location>
        <topology evidence="1">Multi-pass membrane protein</topology>
    </subcellularLocation>
</comment>
<feature type="domain" description="Major facilitator superfamily (MFS) profile" evidence="7">
    <location>
        <begin position="47"/>
        <end position="445"/>
    </location>
</feature>
<feature type="transmembrane region" description="Helical" evidence="6">
    <location>
        <begin position="179"/>
        <end position="199"/>
    </location>
</feature>
<dbReference type="PANTHER" id="PTHR23518:SF2">
    <property type="entry name" value="MAJOR FACILITATOR SUPERFAMILY TRANSPORTER"/>
    <property type="match status" value="1"/>
</dbReference>
<organism evidence="8 9">
    <name type="scientific">Microlunatus sagamiharensis</name>
    <dbReference type="NCBI Taxonomy" id="546874"/>
    <lineage>
        <taxon>Bacteria</taxon>
        <taxon>Bacillati</taxon>
        <taxon>Actinomycetota</taxon>
        <taxon>Actinomycetes</taxon>
        <taxon>Propionibacteriales</taxon>
        <taxon>Propionibacteriaceae</taxon>
        <taxon>Microlunatus</taxon>
    </lineage>
</organism>
<evidence type="ECO:0000256" key="4">
    <source>
        <dbReference type="ARBA" id="ARBA00023136"/>
    </source>
</evidence>
<dbReference type="PANTHER" id="PTHR23518">
    <property type="entry name" value="C-METHYLTRANSFERASE"/>
    <property type="match status" value="1"/>
</dbReference>
<evidence type="ECO:0000256" key="2">
    <source>
        <dbReference type="ARBA" id="ARBA00022692"/>
    </source>
</evidence>
<feature type="region of interest" description="Disordered" evidence="5">
    <location>
        <begin position="1"/>
        <end position="29"/>
    </location>
</feature>